<evidence type="ECO:0000313" key="2">
    <source>
        <dbReference type="Proteomes" id="UP001054945"/>
    </source>
</evidence>
<dbReference type="EMBL" id="BPLR01001090">
    <property type="protein sequence ID" value="GIY99855.1"/>
    <property type="molecule type" value="Genomic_DNA"/>
</dbReference>
<dbReference type="AlphaFoldDB" id="A0AAV4Y1J8"/>
<reference evidence="1 2" key="1">
    <citation type="submission" date="2021-06" db="EMBL/GenBank/DDBJ databases">
        <title>Caerostris extrusa draft genome.</title>
        <authorList>
            <person name="Kono N."/>
            <person name="Arakawa K."/>
        </authorList>
    </citation>
    <scope>NUCLEOTIDE SEQUENCE [LARGE SCALE GENOMIC DNA]</scope>
</reference>
<comment type="caution">
    <text evidence="1">The sequence shown here is derived from an EMBL/GenBank/DDBJ whole genome shotgun (WGS) entry which is preliminary data.</text>
</comment>
<keyword evidence="2" id="KW-1185">Reference proteome</keyword>
<protein>
    <submittedName>
        <fullName evidence="1">Uncharacterized protein</fullName>
    </submittedName>
</protein>
<gene>
    <name evidence="1" type="ORF">CEXT_669571</name>
</gene>
<dbReference type="Proteomes" id="UP001054945">
    <property type="component" value="Unassembled WGS sequence"/>
</dbReference>
<sequence length="109" mass="12706">MDKSIDLLWKQQQQQHSAAINNEIPHIVHNTRKFPHNRQIFIVPMRSEMNKNYLSRRSIPTFHVALRLKSIHVRSTESVFHSWLLIITVAAALLEAKCNSTSMVMILTF</sequence>
<name>A0AAV4Y1J8_CAEEX</name>
<organism evidence="1 2">
    <name type="scientific">Caerostris extrusa</name>
    <name type="common">Bark spider</name>
    <name type="synonym">Caerostris bankana</name>
    <dbReference type="NCBI Taxonomy" id="172846"/>
    <lineage>
        <taxon>Eukaryota</taxon>
        <taxon>Metazoa</taxon>
        <taxon>Ecdysozoa</taxon>
        <taxon>Arthropoda</taxon>
        <taxon>Chelicerata</taxon>
        <taxon>Arachnida</taxon>
        <taxon>Araneae</taxon>
        <taxon>Araneomorphae</taxon>
        <taxon>Entelegynae</taxon>
        <taxon>Araneoidea</taxon>
        <taxon>Araneidae</taxon>
        <taxon>Caerostris</taxon>
    </lineage>
</organism>
<proteinExistence type="predicted"/>
<evidence type="ECO:0000313" key="1">
    <source>
        <dbReference type="EMBL" id="GIY99855.1"/>
    </source>
</evidence>
<accession>A0AAV4Y1J8</accession>